<evidence type="ECO:0000256" key="7">
    <source>
        <dbReference type="ARBA" id="ARBA00022750"/>
    </source>
</evidence>
<evidence type="ECO:0000256" key="18">
    <source>
        <dbReference type="PROSITE-ProRule" id="PRU00047"/>
    </source>
</evidence>
<evidence type="ECO:0000256" key="6">
    <source>
        <dbReference type="ARBA" id="ARBA00022741"/>
    </source>
</evidence>
<dbReference type="Gene3D" id="3.10.10.10">
    <property type="entry name" value="HIV Type 1 Reverse Transcriptase, subunit A, domain 1"/>
    <property type="match status" value="1"/>
</dbReference>
<reference evidence="22" key="3">
    <citation type="submission" date="2022-06" db="UniProtKB">
        <authorList>
            <consortium name="EnsemblMetazoa"/>
        </authorList>
    </citation>
    <scope>IDENTIFICATION</scope>
</reference>
<keyword evidence="9" id="KW-0378">Hydrolase</keyword>
<evidence type="ECO:0000313" key="22">
    <source>
        <dbReference type="EnsemblMetazoa" id="KAF7492997.1"/>
    </source>
</evidence>
<dbReference type="InterPro" id="IPR043128">
    <property type="entry name" value="Rev_trsase/Diguanyl_cyclase"/>
</dbReference>
<reference evidence="23" key="1">
    <citation type="journal article" date="2020" name="PLoS Negl. Trop. Dis.">
        <title>High-quality nuclear genome for Sarcoptes scabiei-A critical resource for a neglected parasite.</title>
        <authorList>
            <person name="Korhonen P.K."/>
            <person name="Gasser R.B."/>
            <person name="Ma G."/>
            <person name="Wang T."/>
            <person name="Stroehlein A.J."/>
            <person name="Young N.D."/>
            <person name="Ang C.S."/>
            <person name="Fernando D.D."/>
            <person name="Lu H.C."/>
            <person name="Taylor S."/>
            <person name="Reynolds S.L."/>
            <person name="Mofiz E."/>
            <person name="Najaraj S.H."/>
            <person name="Gowda H."/>
            <person name="Madugundu A."/>
            <person name="Renuse S."/>
            <person name="Holt D."/>
            <person name="Pandey A."/>
            <person name="Papenfuss A.T."/>
            <person name="Fischer K."/>
        </authorList>
    </citation>
    <scope>NUCLEOTIDE SEQUENCE [LARGE SCALE GENOMIC DNA]</scope>
</reference>
<dbReference type="GO" id="GO:0006508">
    <property type="term" value="P:proteolysis"/>
    <property type="evidence" value="ECO:0007669"/>
    <property type="project" value="UniProtKB-KW"/>
</dbReference>
<dbReference type="Pfam" id="PF25597">
    <property type="entry name" value="SH3_retrovirus"/>
    <property type="match status" value="1"/>
</dbReference>
<evidence type="ECO:0000256" key="9">
    <source>
        <dbReference type="ARBA" id="ARBA00022801"/>
    </source>
</evidence>
<evidence type="ECO:0000256" key="5">
    <source>
        <dbReference type="ARBA" id="ARBA00022723"/>
    </source>
</evidence>
<dbReference type="Gene3D" id="3.30.420.10">
    <property type="entry name" value="Ribonuclease H-like superfamily/Ribonuclease H"/>
    <property type="match status" value="1"/>
</dbReference>
<dbReference type="InterPro" id="IPR039537">
    <property type="entry name" value="Retrotran_Ty1/copia-like"/>
</dbReference>
<dbReference type="GO" id="GO:0005524">
    <property type="term" value="F:ATP binding"/>
    <property type="evidence" value="ECO:0007669"/>
    <property type="project" value="UniProtKB-KW"/>
</dbReference>
<dbReference type="Gene3D" id="3.30.70.270">
    <property type="match status" value="1"/>
</dbReference>
<dbReference type="PANTHER" id="PTHR42648:SF11">
    <property type="entry name" value="TRANSPOSON TY4-P GAG-POL POLYPROTEIN"/>
    <property type="match status" value="1"/>
</dbReference>
<keyword evidence="14" id="KW-0548">Nucleotidyltransferase</keyword>
<evidence type="ECO:0000256" key="11">
    <source>
        <dbReference type="ARBA" id="ARBA00022842"/>
    </source>
</evidence>
<keyword evidence="7" id="KW-0064">Aspartyl protease</keyword>
<dbReference type="InterPro" id="IPR057670">
    <property type="entry name" value="SH3_retrovirus"/>
</dbReference>
<evidence type="ECO:0000256" key="12">
    <source>
        <dbReference type="ARBA" id="ARBA00022908"/>
    </source>
</evidence>
<dbReference type="GO" id="GO:0006310">
    <property type="term" value="P:DNA recombination"/>
    <property type="evidence" value="ECO:0007669"/>
    <property type="project" value="UniProtKB-KW"/>
</dbReference>
<evidence type="ECO:0000259" key="20">
    <source>
        <dbReference type="PROSITE" id="PS50994"/>
    </source>
</evidence>
<evidence type="ECO:0000256" key="14">
    <source>
        <dbReference type="ARBA" id="ARBA00022932"/>
    </source>
</evidence>
<dbReference type="SMART" id="SM00343">
    <property type="entry name" value="ZnF_C2HC"/>
    <property type="match status" value="1"/>
</dbReference>
<dbReference type="Pfam" id="PF07727">
    <property type="entry name" value="RVT_2"/>
    <property type="match status" value="1"/>
</dbReference>
<dbReference type="InterPro" id="IPR054722">
    <property type="entry name" value="PolX-like_BBD"/>
</dbReference>
<keyword evidence="6" id="KW-0547">Nucleotide-binding</keyword>
<keyword evidence="10" id="KW-0067">ATP-binding</keyword>
<keyword evidence="12" id="KW-0229">DNA integration</keyword>
<dbReference type="PANTHER" id="PTHR42648">
    <property type="entry name" value="TRANSPOSASE, PUTATIVE-RELATED"/>
    <property type="match status" value="1"/>
</dbReference>
<evidence type="ECO:0000256" key="13">
    <source>
        <dbReference type="ARBA" id="ARBA00022918"/>
    </source>
</evidence>
<dbReference type="SUPFAM" id="SSF53098">
    <property type="entry name" value="Ribonuclease H-like"/>
    <property type="match status" value="1"/>
</dbReference>
<protein>
    <submittedName>
        <fullName evidence="21">Retrovirus-related Pol polyprotein from transposon TNT 1-94</fullName>
    </submittedName>
</protein>
<dbReference type="EnsemblMetazoa" id="SSS_3889s_mrna">
    <property type="protein sequence ID" value="KAF7492997.1"/>
    <property type="gene ID" value="SSS_3889"/>
</dbReference>
<dbReference type="InterPro" id="IPR043502">
    <property type="entry name" value="DNA/RNA_pol_sf"/>
</dbReference>
<evidence type="ECO:0000256" key="10">
    <source>
        <dbReference type="ARBA" id="ARBA00022840"/>
    </source>
</evidence>
<dbReference type="PROSITE" id="PS50994">
    <property type="entry name" value="INTEGRASE"/>
    <property type="match status" value="1"/>
</dbReference>
<keyword evidence="14" id="KW-0239">DNA-directed DNA polymerase</keyword>
<keyword evidence="11" id="KW-0460">Magnesium</keyword>
<dbReference type="EMBL" id="WVUK01000056">
    <property type="protein sequence ID" value="KAF7492997.1"/>
    <property type="molecule type" value="Genomic_DNA"/>
</dbReference>
<gene>
    <name evidence="21" type="ORF">SSS_3889</name>
</gene>
<dbReference type="PROSITE" id="PS50158">
    <property type="entry name" value="ZF_CCHC"/>
    <property type="match status" value="1"/>
</dbReference>
<evidence type="ECO:0000256" key="16">
    <source>
        <dbReference type="ARBA" id="ARBA00023172"/>
    </source>
</evidence>
<dbReference type="InterPro" id="IPR001584">
    <property type="entry name" value="Integrase_cat-core"/>
</dbReference>
<keyword evidence="18" id="KW-0863">Zinc-finger</keyword>
<dbReference type="GO" id="GO:0003964">
    <property type="term" value="F:RNA-directed DNA polymerase activity"/>
    <property type="evidence" value="ECO:0007669"/>
    <property type="project" value="UniProtKB-KW"/>
</dbReference>
<dbReference type="AlphaFoldDB" id="A0A834RC68"/>
<evidence type="ECO:0000256" key="17">
    <source>
        <dbReference type="ARBA" id="ARBA00023268"/>
    </source>
</evidence>
<name>A0A834RC68_SARSC</name>
<dbReference type="InterPro" id="IPR036397">
    <property type="entry name" value="RNaseH_sf"/>
</dbReference>
<keyword evidence="4" id="KW-0540">Nuclease</keyword>
<evidence type="ECO:0000256" key="4">
    <source>
        <dbReference type="ARBA" id="ARBA00022722"/>
    </source>
</evidence>
<reference evidence="21" key="2">
    <citation type="submission" date="2020-01" db="EMBL/GenBank/DDBJ databases">
        <authorList>
            <person name="Korhonen P.K.K."/>
            <person name="Guangxu M.G."/>
            <person name="Wang T.W."/>
            <person name="Stroehlein A.J.S."/>
            <person name="Young N.D."/>
            <person name="Ang C.-S.A."/>
            <person name="Fernando D.W.F."/>
            <person name="Lu H.L."/>
            <person name="Taylor S.T."/>
            <person name="Ehtesham M.E.M."/>
            <person name="Najaraj S.H.N."/>
            <person name="Harsha G.H.G."/>
            <person name="Madugundu A.M."/>
            <person name="Renuse S.R."/>
            <person name="Holt D.H."/>
            <person name="Pandey A.P."/>
            <person name="Papenfuss A.P."/>
            <person name="Gasser R.B.G."/>
            <person name="Fischer K.F."/>
        </authorList>
    </citation>
    <scope>NUCLEOTIDE SEQUENCE</scope>
    <source>
        <strain evidence="21">SSS_KF_BRIS2020</strain>
    </source>
</reference>
<dbReference type="GO" id="GO:0003887">
    <property type="term" value="F:DNA-directed DNA polymerase activity"/>
    <property type="evidence" value="ECO:0007669"/>
    <property type="project" value="UniProtKB-KW"/>
</dbReference>
<keyword evidence="17" id="KW-0511">Multifunctional enzyme</keyword>
<comment type="function">
    <text evidence="1">The aspartyl protease (PR) mediates the proteolytic cleavages of the Gag and Gag-Pol polyproteins after assembly of the VLP.</text>
</comment>
<keyword evidence="5" id="KW-0479">Metal-binding</keyword>
<evidence type="ECO:0000256" key="15">
    <source>
        <dbReference type="ARBA" id="ARBA00023113"/>
    </source>
</evidence>
<feature type="domain" description="CCHC-type" evidence="19">
    <location>
        <begin position="202"/>
        <end position="218"/>
    </location>
</feature>
<feature type="domain" description="Integrase catalytic" evidence="20">
    <location>
        <begin position="405"/>
        <end position="576"/>
    </location>
</feature>
<proteinExistence type="predicted"/>
<evidence type="ECO:0000259" key="19">
    <source>
        <dbReference type="PROSITE" id="PS50158"/>
    </source>
</evidence>
<keyword evidence="13" id="KW-0695">RNA-directed DNA polymerase</keyword>
<dbReference type="InterPro" id="IPR012337">
    <property type="entry name" value="RNaseH-like_sf"/>
</dbReference>
<keyword evidence="15" id="KW-0917">Virion maturation</keyword>
<keyword evidence="2" id="KW-1188">Viral release from host cell</keyword>
<dbReference type="Proteomes" id="UP000070412">
    <property type="component" value="Unassembled WGS sequence"/>
</dbReference>
<dbReference type="CDD" id="cd09272">
    <property type="entry name" value="RNase_HI_RT_Ty1"/>
    <property type="match status" value="1"/>
</dbReference>
<accession>A0A834RC68</accession>
<sequence length="1197" mass="136980">MSDYNLRSRNIVNSTENMNSSGNNVIMNPMILKTKVIAIEEELDDDAEANIMAFNRILSSIDPTVLIGMPDTNNSFVFWQFLVNKFETKHRVVMYASMKKILDKKINPISIKKDLDELILDWQNLNAVENILSESAFVLIVVTRCVGKIPHAETFTSNDEKLEIQNVFPSLIAWASSATVNFGNDQKNFQNPFVRNRQRDLKCTKCQKFGHVASNCRSTTKISNNSNPFTNKTDSENYYSNCVMSKVDELLKNNWILDSGADNHFTGDLQKLHHITEVDDAYVRTPIGTHKITHCGILNLKNSGPEFSIKVFFIPGFQSNCISLSKLKKDGYSVNYSNSNGNWTISNGDDGVTTTNVDGLTIINCNAVSKIFRPALLHRRFGHSSKFSIENCEICLLNKMKKRSFNKCPATTDDILGRIFSDICGPLVTSTEDFKYFITFIDEKSRFCGIFTIRDRSEAFRCFKQFVDWAETQTGKRVKSLLTDNAKEYRSEKFENFCLAKGIERIEIPPHTPQQNGIAERKNQSLLSMVRCMLSEKQLPMTFWSYAVREANRILNRIPSKATNMLMPYEIFYNRKPNVDNIRVFGSLVYKHIPSSNKLQPRAVPQILVGTLEKGYKLLDPKHNKISISRNVKILEDRCFDFKKHEIEIENIQNLEISIEEDNVKEDHEYSKPAMKFSNFSVKSKAAFPVPDSFEEVMNSDYKQYWLDAMSDEYQALIKHDVFEVVESDQRKLLTTKWVFNLKLTDDNAIKAFKARIVARGFKQKEGIDFDEIYSPVVDRSVIRLFLTLASKRRWKVNHIDFGNAFLNGKIDREVYVKPPAPYHEEGKCWKLKKSLYGLKQSPKIWNQTLSDQLLKFGLTRSSFEPCLFWSEKLMIIVYVDDILISFNHQSDFDNLLSFLSNNENGFIVKNLGPVNHFLGISITNVDHVFYLNQEPYIKSLAEKFNICAGSKEMIPLPSGILVDESPTEKPIRELIGGLNYVAHWTRPDICAAVNLLSRKMHHPTKGAWKSCVQILRYLLSTSDWKLKLEGKNEECEVYADADFATDKESRASQSGIFIKIFGSPIAWSSNKQKCKSTSSSEAELIAASKAIKEATGFRNILNEVNESIKLPMTLFEDNKNCLHYLKNLCPKHIDIDRKYNEDQILRGIIKPIYLESSKQLADILTKVGGRINYKNLIPHLCLVKGGMLDDRLSIPR</sequence>
<organism evidence="21">
    <name type="scientific">Sarcoptes scabiei</name>
    <name type="common">Itch mite</name>
    <name type="synonym">Acarus scabiei</name>
    <dbReference type="NCBI Taxonomy" id="52283"/>
    <lineage>
        <taxon>Eukaryota</taxon>
        <taxon>Metazoa</taxon>
        <taxon>Ecdysozoa</taxon>
        <taxon>Arthropoda</taxon>
        <taxon>Chelicerata</taxon>
        <taxon>Arachnida</taxon>
        <taxon>Acari</taxon>
        <taxon>Acariformes</taxon>
        <taxon>Sarcoptiformes</taxon>
        <taxon>Astigmata</taxon>
        <taxon>Psoroptidia</taxon>
        <taxon>Sarcoptoidea</taxon>
        <taxon>Sarcoptidae</taxon>
        <taxon>Sarcoptinae</taxon>
        <taxon>Sarcoptes</taxon>
    </lineage>
</organism>
<keyword evidence="16" id="KW-0233">DNA recombination</keyword>
<keyword evidence="18" id="KW-0862">Zinc</keyword>
<dbReference type="OrthoDB" id="8027607at2759"/>
<dbReference type="SUPFAM" id="SSF56672">
    <property type="entry name" value="DNA/RNA polymerases"/>
    <property type="match status" value="1"/>
</dbReference>
<dbReference type="InterPro" id="IPR013103">
    <property type="entry name" value="RVT_2"/>
</dbReference>
<dbReference type="GO" id="GO:0003676">
    <property type="term" value="F:nucleic acid binding"/>
    <property type="evidence" value="ECO:0007669"/>
    <property type="project" value="InterPro"/>
</dbReference>
<evidence type="ECO:0000313" key="21">
    <source>
        <dbReference type="EMBL" id="KAF7492997.1"/>
    </source>
</evidence>
<evidence type="ECO:0000256" key="2">
    <source>
        <dbReference type="ARBA" id="ARBA00022612"/>
    </source>
</evidence>
<dbReference type="GO" id="GO:0004190">
    <property type="term" value="F:aspartic-type endopeptidase activity"/>
    <property type="evidence" value="ECO:0007669"/>
    <property type="project" value="UniProtKB-KW"/>
</dbReference>
<dbReference type="Pfam" id="PF22936">
    <property type="entry name" value="Pol_BBD"/>
    <property type="match status" value="1"/>
</dbReference>
<keyword evidence="23" id="KW-1185">Reference proteome</keyword>
<dbReference type="GO" id="GO:0008270">
    <property type="term" value="F:zinc ion binding"/>
    <property type="evidence" value="ECO:0007669"/>
    <property type="project" value="UniProtKB-KW"/>
</dbReference>
<dbReference type="InterPro" id="IPR036875">
    <property type="entry name" value="Znf_CCHC_sf"/>
</dbReference>
<keyword evidence="3" id="KW-0645">Protease</keyword>
<keyword evidence="14" id="KW-0808">Transferase</keyword>
<dbReference type="SUPFAM" id="SSF57756">
    <property type="entry name" value="Retrovirus zinc finger-like domains"/>
    <property type="match status" value="1"/>
</dbReference>
<evidence type="ECO:0000256" key="1">
    <source>
        <dbReference type="ARBA" id="ARBA00002180"/>
    </source>
</evidence>
<evidence type="ECO:0000313" key="23">
    <source>
        <dbReference type="Proteomes" id="UP000070412"/>
    </source>
</evidence>
<dbReference type="Pfam" id="PF00665">
    <property type="entry name" value="rve"/>
    <property type="match status" value="1"/>
</dbReference>
<dbReference type="GO" id="GO:0004519">
    <property type="term" value="F:endonuclease activity"/>
    <property type="evidence" value="ECO:0007669"/>
    <property type="project" value="UniProtKB-KW"/>
</dbReference>
<evidence type="ECO:0000256" key="8">
    <source>
        <dbReference type="ARBA" id="ARBA00022759"/>
    </source>
</evidence>
<dbReference type="GO" id="GO:0042575">
    <property type="term" value="C:DNA polymerase complex"/>
    <property type="evidence" value="ECO:0007669"/>
    <property type="project" value="UniProtKB-ARBA"/>
</dbReference>
<dbReference type="InterPro" id="IPR001878">
    <property type="entry name" value="Znf_CCHC"/>
</dbReference>
<evidence type="ECO:0000256" key="3">
    <source>
        <dbReference type="ARBA" id="ARBA00022670"/>
    </source>
</evidence>
<dbReference type="GO" id="GO:0015074">
    <property type="term" value="P:DNA integration"/>
    <property type="evidence" value="ECO:0007669"/>
    <property type="project" value="UniProtKB-KW"/>
</dbReference>
<keyword evidence="8" id="KW-0255">Endonuclease</keyword>